<feature type="transmembrane region" description="Helical" evidence="8">
    <location>
        <begin position="543"/>
        <end position="564"/>
    </location>
</feature>
<keyword evidence="6 8" id="KW-1133">Transmembrane helix</keyword>
<keyword evidence="2" id="KW-1003">Cell membrane</keyword>
<keyword evidence="5 8" id="KW-0812">Transmembrane</keyword>
<evidence type="ECO:0000256" key="6">
    <source>
        <dbReference type="ARBA" id="ARBA00022989"/>
    </source>
</evidence>
<accession>A0A7Y9PKA5</accession>
<keyword evidence="11" id="KW-1185">Reference proteome</keyword>
<organism evidence="10 11">
    <name type="scientific">Granulicella arctica</name>
    <dbReference type="NCBI Taxonomy" id="940613"/>
    <lineage>
        <taxon>Bacteria</taxon>
        <taxon>Pseudomonadati</taxon>
        <taxon>Acidobacteriota</taxon>
        <taxon>Terriglobia</taxon>
        <taxon>Terriglobales</taxon>
        <taxon>Acidobacteriaceae</taxon>
        <taxon>Granulicella</taxon>
    </lineage>
</organism>
<gene>
    <name evidence="10" type="ORF">HDF17_003620</name>
</gene>
<evidence type="ECO:0000256" key="3">
    <source>
        <dbReference type="ARBA" id="ARBA00022676"/>
    </source>
</evidence>
<keyword evidence="3" id="KW-0328">Glycosyltransferase</keyword>
<evidence type="ECO:0000313" key="10">
    <source>
        <dbReference type="EMBL" id="NYF81300.1"/>
    </source>
</evidence>
<dbReference type="InterPro" id="IPR050297">
    <property type="entry name" value="LipidA_mod_glycosyltrf_83"/>
</dbReference>
<evidence type="ECO:0000256" key="4">
    <source>
        <dbReference type="ARBA" id="ARBA00022679"/>
    </source>
</evidence>
<proteinExistence type="predicted"/>
<feature type="transmembrane region" description="Helical" evidence="8">
    <location>
        <begin position="417"/>
        <end position="437"/>
    </location>
</feature>
<comment type="subcellular location">
    <subcellularLocation>
        <location evidence="1">Cell membrane</location>
        <topology evidence="1">Multi-pass membrane protein</topology>
    </subcellularLocation>
</comment>
<feature type="transmembrane region" description="Helical" evidence="8">
    <location>
        <begin position="513"/>
        <end position="536"/>
    </location>
</feature>
<dbReference type="PANTHER" id="PTHR33908">
    <property type="entry name" value="MANNOSYLTRANSFERASE YKCB-RELATED"/>
    <property type="match status" value="1"/>
</dbReference>
<sequence length="692" mass="76834">MLVQQPESLKEAPLRPHATALHSHFVAPRRPTALAILGGLWLIIFFASLFAPPLLDDADATHANAARHILLSSDWVTLHVNGIRYLEKAPLPYWLVAISFKLFGFNTFAAHLPQTIGVLLLALLGYLWADKAFGPRTALYTGIAILTSAGVFLFTRVFIPEVLLSLLLCAALYLMLEALEGGRPFTTYSMWTVLALAVLTKGLVALVFFGGATILYLFLSGDSIHWRTLKPFTGTLLFLVIAAPWHILAGLRNTGGMDGHGFFWFYFVNEHFLRFLGKRIPMDYNKLPGYLFWSLHLVWLFPWALFLPVLVQQAFIAFRNHRRASTPIFDNWPTWTAYAVAIGGILLRNLFHFPYLLTVLLAAVAILLIELRRRQQHAAPGTALLHIDTYAQRTTLLLTIYAGLILVFFSFSTNQEYYTFPAYLPLLILLTHALVRAEDASAVDKHSRLWINIAHATFTVLGAAIFAALAYGLWTARHEAFVPDIGDLLAHRGVGDYTLSMSHLFDLTGKSFAALRLPAAIAALAFAFGPALAWILRRQRRHLAATGMLALTSTVFLIAAHIALIRFGPMLSSQTIAAKIQQLEDNNTISRDSVVMLYGDQAFGSSIPFYLGKDVDLVEGRSTSMLFGSTFPDAPPIFLTNADLLAGWGKGDRKLLFVPLEKRDVVDQLLGSRQIILDETSGKALITDRPLR</sequence>
<feature type="transmembrane region" description="Helical" evidence="8">
    <location>
        <begin position="353"/>
        <end position="369"/>
    </location>
</feature>
<dbReference type="GO" id="GO:0005886">
    <property type="term" value="C:plasma membrane"/>
    <property type="evidence" value="ECO:0007669"/>
    <property type="project" value="UniProtKB-SubCell"/>
</dbReference>
<evidence type="ECO:0000256" key="2">
    <source>
        <dbReference type="ARBA" id="ARBA00022475"/>
    </source>
</evidence>
<reference evidence="10 11" key="1">
    <citation type="submission" date="2020-07" db="EMBL/GenBank/DDBJ databases">
        <title>Genomic Encyclopedia of Type Strains, Phase IV (KMG-V): Genome sequencing to study the core and pangenomes of soil and plant-associated prokaryotes.</title>
        <authorList>
            <person name="Whitman W."/>
        </authorList>
    </citation>
    <scope>NUCLEOTIDE SEQUENCE [LARGE SCALE GENOMIC DNA]</scope>
    <source>
        <strain evidence="10 11">X4EP2</strain>
    </source>
</reference>
<evidence type="ECO:0000259" key="9">
    <source>
        <dbReference type="Pfam" id="PF13231"/>
    </source>
</evidence>
<comment type="caution">
    <text evidence="10">The sequence shown here is derived from an EMBL/GenBank/DDBJ whole genome shotgun (WGS) entry which is preliminary data.</text>
</comment>
<protein>
    <submittedName>
        <fullName evidence="10">4-amino-4-deoxy-L-arabinose transferase-like glycosyltransferase</fullName>
    </submittedName>
</protein>
<feature type="transmembrane region" description="Helical" evidence="8">
    <location>
        <begin position="138"/>
        <end position="156"/>
    </location>
</feature>
<feature type="transmembrane region" description="Helical" evidence="8">
    <location>
        <begin position="108"/>
        <end position="129"/>
    </location>
</feature>
<feature type="transmembrane region" description="Helical" evidence="8">
    <location>
        <begin position="231"/>
        <end position="249"/>
    </location>
</feature>
<dbReference type="GO" id="GO:0016763">
    <property type="term" value="F:pentosyltransferase activity"/>
    <property type="evidence" value="ECO:0007669"/>
    <property type="project" value="TreeGrafter"/>
</dbReference>
<feature type="transmembrane region" description="Helical" evidence="8">
    <location>
        <begin position="297"/>
        <end position="316"/>
    </location>
</feature>
<feature type="transmembrane region" description="Helical" evidence="8">
    <location>
        <begin position="390"/>
        <end position="411"/>
    </location>
</feature>
<evidence type="ECO:0000256" key="1">
    <source>
        <dbReference type="ARBA" id="ARBA00004651"/>
    </source>
</evidence>
<evidence type="ECO:0000313" key="11">
    <source>
        <dbReference type="Proteomes" id="UP000589520"/>
    </source>
</evidence>
<feature type="transmembrane region" description="Helical" evidence="8">
    <location>
        <begin position="32"/>
        <end position="51"/>
    </location>
</feature>
<dbReference type="Pfam" id="PF13231">
    <property type="entry name" value="PMT_2"/>
    <property type="match status" value="1"/>
</dbReference>
<keyword evidence="4 10" id="KW-0808">Transferase</keyword>
<feature type="transmembrane region" description="Helical" evidence="8">
    <location>
        <begin position="328"/>
        <end position="347"/>
    </location>
</feature>
<keyword evidence="7 8" id="KW-0472">Membrane</keyword>
<feature type="transmembrane region" description="Helical" evidence="8">
    <location>
        <begin position="449"/>
        <end position="474"/>
    </location>
</feature>
<dbReference type="RefSeq" id="WP_179493131.1">
    <property type="nucleotide sequence ID" value="NZ_JACCCW010000002.1"/>
</dbReference>
<feature type="transmembrane region" description="Helical" evidence="8">
    <location>
        <begin position="191"/>
        <end position="219"/>
    </location>
</feature>
<dbReference type="AlphaFoldDB" id="A0A7Y9PKA5"/>
<dbReference type="InterPro" id="IPR038731">
    <property type="entry name" value="RgtA/B/C-like"/>
</dbReference>
<dbReference type="GO" id="GO:0009103">
    <property type="term" value="P:lipopolysaccharide biosynthetic process"/>
    <property type="evidence" value="ECO:0007669"/>
    <property type="project" value="UniProtKB-ARBA"/>
</dbReference>
<dbReference type="Proteomes" id="UP000589520">
    <property type="component" value="Unassembled WGS sequence"/>
</dbReference>
<feature type="domain" description="Glycosyltransferase RgtA/B/C/D-like" evidence="9">
    <location>
        <begin position="88"/>
        <end position="246"/>
    </location>
</feature>
<evidence type="ECO:0000256" key="8">
    <source>
        <dbReference type="SAM" id="Phobius"/>
    </source>
</evidence>
<evidence type="ECO:0000256" key="5">
    <source>
        <dbReference type="ARBA" id="ARBA00022692"/>
    </source>
</evidence>
<dbReference type="EMBL" id="JACCCW010000002">
    <property type="protein sequence ID" value="NYF81300.1"/>
    <property type="molecule type" value="Genomic_DNA"/>
</dbReference>
<evidence type="ECO:0000256" key="7">
    <source>
        <dbReference type="ARBA" id="ARBA00023136"/>
    </source>
</evidence>
<dbReference type="PANTHER" id="PTHR33908:SF3">
    <property type="entry name" value="UNDECAPRENYL PHOSPHATE-ALPHA-4-AMINO-4-DEOXY-L-ARABINOSE ARABINOSYL TRANSFERASE"/>
    <property type="match status" value="1"/>
</dbReference>
<name>A0A7Y9PKA5_9BACT</name>